<keyword evidence="1" id="KW-0732">Signal</keyword>
<dbReference type="SUPFAM" id="SSF50370">
    <property type="entry name" value="Ricin B-like lectins"/>
    <property type="match status" value="1"/>
</dbReference>
<protein>
    <submittedName>
        <fullName evidence="2">Uncharacterized protein</fullName>
    </submittedName>
</protein>
<dbReference type="AlphaFoldDB" id="A0A0B7JXH7"/>
<name>A0A0B7JXH7_BIOOC</name>
<accession>A0A0B7JXH7</accession>
<reference evidence="2" key="1">
    <citation type="submission" date="2015-01" db="EMBL/GenBank/DDBJ databases">
        <authorList>
            <person name="Durling Mikael"/>
        </authorList>
    </citation>
    <scope>NUCLEOTIDE SEQUENCE</scope>
</reference>
<evidence type="ECO:0000313" key="2">
    <source>
        <dbReference type="EMBL" id="CEO47340.1"/>
    </source>
</evidence>
<sequence length="191" mass="20519">MLFIVIALLYFAAFILANPIPLPATLNQEAFEEAHHRDETATRAFSNIQIKTSGGRCLYVDKTSGDFRANLTPIQIADCGTTDGQGWDFITKGEHNDKEGYTLIVSTLTQACFNADPRRKPGSQINLFSCGGRADGSGEVTDSQLWKFDGGKGPLGLTPMNGEGFCLFAADGVIDVDNCNNGTEQAFTLAG</sequence>
<dbReference type="Proteomes" id="UP000616885">
    <property type="component" value="Unassembled WGS sequence"/>
</dbReference>
<dbReference type="Gene3D" id="2.80.10.50">
    <property type="match status" value="1"/>
</dbReference>
<evidence type="ECO:0000313" key="3">
    <source>
        <dbReference type="EMBL" id="KAF9749288.1"/>
    </source>
</evidence>
<dbReference type="EMBL" id="CDPU01000007">
    <property type="protein sequence ID" value="CEO47340.1"/>
    <property type="molecule type" value="Genomic_DNA"/>
</dbReference>
<dbReference type="InterPro" id="IPR035992">
    <property type="entry name" value="Ricin_B-like_lectins"/>
</dbReference>
<organism evidence="2">
    <name type="scientific">Bionectria ochroleuca</name>
    <name type="common">Gliocladium roseum</name>
    <dbReference type="NCBI Taxonomy" id="29856"/>
    <lineage>
        <taxon>Eukaryota</taxon>
        <taxon>Fungi</taxon>
        <taxon>Dikarya</taxon>
        <taxon>Ascomycota</taxon>
        <taxon>Pezizomycotina</taxon>
        <taxon>Sordariomycetes</taxon>
        <taxon>Hypocreomycetidae</taxon>
        <taxon>Hypocreales</taxon>
        <taxon>Bionectriaceae</taxon>
        <taxon>Clonostachys</taxon>
    </lineage>
</organism>
<feature type="signal peptide" evidence="1">
    <location>
        <begin position="1"/>
        <end position="17"/>
    </location>
</feature>
<dbReference type="CDD" id="cd00161">
    <property type="entry name" value="beta-trefoil_Ricin-like"/>
    <property type="match status" value="1"/>
</dbReference>
<reference evidence="3" key="2">
    <citation type="submission" date="2020-10" db="EMBL/GenBank/DDBJ databases">
        <title>High-Quality Genome Resource of Clonostachys rosea strain S41 by Oxford Nanopore Long-Read Sequencing.</title>
        <authorList>
            <person name="Wang H."/>
        </authorList>
    </citation>
    <scope>NUCLEOTIDE SEQUENCE</scope>
    <source>
        <strain evidence="3">S41</strain>
    </source>
</reference>
<feature type="chain" id="PRO_5044541116" evidence="1">
    <location>
        <begin position="18"/>
        <end position="191"/>
    </location>
</feature>
<dbReference type="PROSITE" id="PS50231">
    <property type="entry name" value="RICIN_B_LECTIN"/>
    <property type="match status" value="1"/>
</dbReference>
<evidence type="ECO:0000256" key="1">
    <source>
        <dbReference type="SAM" id="SignalP"/>
    </source>
</evidence>
<proteinExistence type="predicted"/>
<dbReference type="EMBL" id="JADCTT010000008">
    <property type="protein sequence ID" value="KAF9749288.1"/>
    <property type="molecule type" value="Genomic_DNA"/>
</dbReference>
<gene>
    <name evidence="2" type="ORF">BN869_000003395_1</name>
    <name evidence="3" type="ORF">IM811_017083</name>
</gene>